<proteinExistence type="inferred from homology"/>
<evidence type="ECO:0000256" key="18">
    <source>
        <dbReference type="ARBA" id="ARBA00065475"/>
    </source>
</evidence>
<keyword evidence="10 19" id="KW-0788">Thiol protease</keyword>
<keyword evidence="12" id="KW-0007">Acetylation</keyword>
<evidence type="ECO:0000256" key="14">
    <source>
        <dbReference type="ARBA" id="ARBA00023180"/>
    </source>
</evidence>
<keyword evidence="6" id="KW-0597">Phosphoprotein</keyword>
<feature type="active site" description="Nucleophile" evidence="19">
    <location>
        <position position="90"/>
    </location>
</feature>
<dbReference type="InterPro" id="IPR001578">
    <property type="entry name" value="Peptidase_C12_UCH"/>
</dbReference>
<sequence>MQLKPMEINPEMLNKVLARLGVAGQWHLEDVLGLEEKSLGSVPAPACALLRLLPLTAQHENFRKKQIEVLKGQEVSPKMYFMKQTIGNSCGTIGLIHAVANNQDKLEFEDGSVPKQFLSETEKLYPEDRAKCFEKNEALQGAHDAVAREGQCRVDDKVNFHFTLFNNVDGHVVQVYELDGRMPFPVNCGTSSEDSLLQDTAKVCREVTEREQGEVCFSAVALCKAA</sequence>
<feature type="active site" description="Proton donor" evidence="19">
    <location>
        <position position="161"/>
    </location>
</feature>
<keyword evidence="7 19" id="KW-0645">Protease</keyword>
<evidence type="ECO:0000256" key="19">
    <source>
        <dbReference type="PROSITE-ProRule" id="PRU01393"/>
    </source>
</evidence>
<organism evidence="22 23">
    <name type="scientific">Balaenoptera musculus</name>
    <name type="common">Blue whale</name>
    <dbReference type="NCBI Taxonomy" id="9771"/>
    <lineage>
        <taxon>Eukaryota</taxon>
        <taxon>Metazoa</taxon>
        <taxon>Chordata</taxon>
        <taxon>Craniata</taxon>
        <taxon>Vertebrata</taxon>
        <taxon>Euteleostomi</taxon>
        <taxon>Mammalia</taxon>
        <taxon>Eutheria</taxon>
        <taxon>Laurasiatheria</taxon>
        <taxon>Artiodactyla</taxon>
        <taxon>Whippomorpha</taxon>
        <taxon>Cetacea</taxon>
        <taxon>Mysticeti</taxon>
        <taxon>Balaenopteridae</taxon>
        <taxon>Balaenoptera</taxon>
    </lineage>
</organism>
<dbReference type="EC" id="3.4.19.12" evidence="20"/>
<dbReference type="CDD" id="cd09616">
    <property type="entry name" value="Peptidase_C12_UCH_L1_L3"/>
    <property type="match status" value="1"/>
</dbReference>
<evidence type="ECO:0000256" key="20">
    <source>
        <dbReference type="RuleBase" id="RU361215"/>
    </source>
</evidence>
<reference evidence="23" key="1">
    <citation type="submission" date="2025-08" db="UniProtKB">
        <authorList>
            <consortium name="RefSeq"/>
        </authorList>
    </citation>
    <scope>IDENTIFICATION</scope>
    <source>
        <tissue evidence="23">Epidermis and Blubber</tissue>
    </source>
</reference>
<dbReference type="Gene3D" id="3.40.532.10">
    <property type="entry name" value="Peptidase C12, ubiquitin carboxyl-terminal hydrolase"/>
    <property type="match status" value="1"/>
</dbReference>
<comment type="subcellular location">
    <subcellularLocation>
        <location evidence="2">Cytoplasm</location>
    </subcellularLocation>
    <subcellularLocation>
        <location evidence="3">Endoplasmic reticulum membrane</location>
        <topology evidence="3">Lipid-anchor</topology>
    </subcellularLocation>
</comment>
<dbReference type="AlphaFoldDB" id="A0A8B8YFK0"/>
<feature type="domain" description="UCH catalytic" evidence="21">
    <location>
        <begin position="2"/>
        <end position="224"/>
    </location>
</feature>
<keyword evidence="11" id="KW-0256">Endoplasmic reticulum</keyword>
<dbReference type="PANTHER" id="PTHR10589:SF19">
    <property type="entry name" value="UBIQUITIN CARBOXYL-TERMINAL HYDROLASE ISOZYME L1"/>
    <property type="match status" value="1"/>
</dbReference>
<evidence type="ECO:0000313" key="23">
    <source>
        <dbReference type="RefSeq" id="XP_036721167.1"/>
    </source>
</evidence>
<protein>
    <recommendedName>
        <fullName evidence="20">Ubiquitin carboxyl-terminal hydrolase</fullName>
        <ecNumber evidence="20">3.4.19.12</ecNumber>
    </recommendedName>
</protein>
<keyword evidence="14" id="KW-0325">Glycoprotein</keyword>
<evidence type="ECO:0000256" key="12">
    <source>
        <dbReference type="ARBA" id="ARBA00022990"/>
    </source>
</evidence>
<dbReference type="Pfam" id="PF01088">
    <property type="entry name" value="Peptidase_C12"/>
    <property type="match status" value="1"/>
</dbReference>
<comment type="subunit">
    <text evidence="18">Monomer. Homodimer. Interacts with COPS5 and SNCA.</text>
</comment>
<evidence type="ECO:0000256" key="6">
    <source>
        <dbReference type="ARBA" id="ARBA00022553"/>
    </source>
</evidence>
<evidence type="ECO:0000256" key="8">
    <source>
        <dbReference type="ARBA" id="ARBA00022786"/>
    </source>
</evidence>
<evidence type="ECO:0000256" key="15">
    <source>
        <dbReference type="ARBA" id="ARBA00023288"/>
    </source>
</evidence>
<dbReference type="InterPro" id="IPR057254">
    <property type="entry name" value="UCH_AS"/>
</dbReference>
<dbReference type="RefSeq" id="XP_036721167.1">
    <property type="nucleotide sequence ID" value="XM_036865272.1"/>
</dbReference>
<evidence type="ECO:0000256" key="10">
    <source>
        <dbReference type="ARBA" id="ARBA00022807"/>
    </source>
</evidence>
<evidence type="ECO:0000256" key="3">
    <source>
        <dbReference type="ARBA" id="ARBA00004628"/>
    </source>
</evidence>
<keyword evidence="13" id="KW-0472">Membrane</keyword>
<dbReference type="GO" id="GO:0004843">
    <property type="term" value="F:cysteine-type deubiquitinase activity"/>
    <property type="evidence" value="ECO:0007669"/>
    <property type="project" value="UniProtKB-UniRule"/>
</dbReference>
<dbReference type="OrthoDB" id="427186at2759"/>
<evidence type="ECO:0000256" key="9">
    <source>
        <dbReference type="ARBA" id="ARBA00022801"/>
    </source>
</evidence>
<dbReference type="GeneID" id="118901744"/>
<dbReference type="InterPro" id="IPR036959">
    <property type="entry name" value="Peptidase_C12_UCH_sf"/>
</dbReference>
<dbReference type="GO" id="GO:0016579">
    <property type="term" value="P:protein deubiquitination"/>
    <property type="evidence" value="ECO:0007669"/>
    <property type="project" value="TreeGrafter"/>
</dbReference>
<accession>A0A8B8YFK0</accession>
<dbReference type="KEGG" id="bmus:118901744"/>
<dbReference type="PANTHER" id="PTHR10589">
    <property type="entry name" value="UBIQUITIN CARBOXYL-TERMINAL HYDROLASE"/>
    <property type="match status" value="1"/>
</dbReference>
<keyword evidence="16" id="KW-0636">Prenylation</keyword>
<evidence type="ECO:0000256" key="7">
    <source>
        <dbReference type="ARBA" id="ARBA00022670"/>
    </source>
</evidence>
<dbReference type="PRINTS" id="PR00707">
    <property type="entry name" value="UBCTHYDRLASE"/>
</dbReference>
<keyword evidence="9 19" id="KW-0378">Hydrolase</keyword>
<dbReference type="GO" id="GO:0005789">
    <property type="term" value="C:endoplasmic reticulum membrane"/>
    <property type="evidence" value="ECO:0007669"/>
    <property type="project" value="UniProtKB-SubCell"/>
</dbReference>
<evidence type="ECO:0000256" key="17">
    <source>
        <dbReference type="ARBA" id="ARBA00054852"/>
    </source>
</evidence>
<evidence type="ECO:0000256" key="2">
    <source>
        <dbReference type="ARBA" id="ARBA00004496"/>
    </source>
</evidence>
<feature type="site" description="Important for enzyme activity" evidence="19">
    <location>
        <position position="179"/>
    </location>
</feature>
<evidence type="ECO:0000256" key="5">
    <source>
        <dbReference type="ARBA" id="ARBA00022490"/>
    </source>
</evidence>
<keyword evidence="22" id="KW-1185">Reference proteome</keyword>
<dbReference type="Proteomes" id="UP000694857">
    <property type="component" value="Chromosome 10"/>
</dbReference>
<evidence type="ECO:0000256" key="13">
    <source>
        <dbReference type="ARBA" id="ARBA00023136"/>
    </source>
</evidence>
<evidence type="ECO:0000256" key="4">
    <source>
        <dbReference type="ARBA" id="ARBA00009326"/>
    </source>
</evidence>
<keyword evidence="15" id="KW-0449">Lipoprotein</keyword>
<dbReference type="FunFam" id="3.40.532.10:FF:000004">
    <property type="entry name" value="Ubiquitin carboxyl-terminal hydrolase"/>
    <property type="match status" value="1"/>
</dbReference>
<evidence type="ECO:0000256" key="1">
    <source>
        <dbReference type="ARBA" id="ARBA00000707"/>
    </source>
</evidence>
<dbReference type="PROSITE" id="PS52048">
    <property type="entry name" value="UCH_DOMAIN"/>
    <property type="match status" value="1"/>
</dbReference>
<dbReference type="PROSITE" id="PS00140">
    <property type="entry name" value="UCH_1"/>
    <property type="match status" value="1"/>
</dbReference>
<feature type="site" description="Transition state stabilizer" evidence="19">
    <location>
        <position position="84"/>
    </location>
</feature>
<name>A0A8B8YFK0_BALMU</name>
<evidence type="ECO:0000313" key="22">
    <source>
        <dbReference type="Proteomes" id="UP000694857"/>
    </source>
</evidence>
<gene>
    <name evidence="23" type="primary">LOC118901744</name>
</gene>
<comment type="function">
    <text evidence="17">Ubiquitin-protein hydrolase involved both in the processing of ubiquitin precursors and of ubiquitinated proteins. This enzyme is a thiol protease that recognizes and hydrolyzes a peptide bond at the C-terminal glycine of ubiquitin. Also binds to free monoubiquitin and may prevent its degradation in lysosomes. The homodimer may have ATP-independent ubiquitin ligase activity.</text>
</comment>
<evidence type="ECO:0000256" key="11">
    <source>
        <dbReference type="ARBA" id="ARBA00022824"/>
    </source>
</evidence>
<keyword evidence="5" id="KW-0963">Cytoplasm</keyword>
<keyword evidence="8 19" id="KW-0833">Ubl conjugation pathway</keyword>
<comment type="catalytic activity">
    <reaction evidence="1 19 20">
        <text>Thiol-dependent hydrolysis of ester, thioester, amide, peptide and isopeptide bonds formed by the C-terminal Gly of ubiquitin (a 76-residue protein attached to proteins as an intracellular targeting signal).</text>
        <dbReference type="EC" id="3.4.19.12"/>
    </reaction>
</comment>
<dbReference type="InterPro" id="IPR038765">
    <property type="entry name" value="Papain-like_cys_pep_sf"/>
</dbReference>
<dbReference type="SUPFAM" id="SSF54001">
    <property type="entry name" value="Cysteine proteinases"/>
    <property type="match status" value="1"/>
</dbReference>
<comment type="similarity">
    <text evidence="4 19 20">Belongs to the peptidase C12 family.</text>
</comment>
<dbReference type="GO" id="GO:0006511">
    <property type="term" value="P:ubiquitin-dependent protein catabolic process"/>
    <property type="evidence" value="ECO:0007669"/>
    <property type="project" value="UniProtKB-UniRule"/>
</dbReference>
<evidence type="ECO:0000256" key="16">
    <source>
        <dbReference type="ARBA" id="ARBA00023289"/>
    </source>
</evidence>
<evidence type="ECO:0000259" key="21">
    <source>
        <dbReference type="PROSITE" id="PS52048"/>
    </source>
</evidence>